<proteinExistence type="predicted"/>
<evidence type="ECO:0000313" key="1">
    <source>
        <dbReference type="EMBL" id="CUQ67676.1"/>
    </source>
</evidence>
<dbReference type="Proteomes" id="UP000066284">
    <property type="component" value="Chromosome 1"/>
</dbReference>
<name>A0A0S4KT90_9BACT</name>
<organism evidence="1 2">
    <name type="scientific">Candidatus Nitrospira inopinata</name>
    <dbReference type="NCBI Taxonomy" id="1715989"/>
    <lineage>
        <taxon>Bacteria</taxon>
        <taxon>Pseudomonadati</taxon>
        <taxon>Nitrospirota</taxon>
        <taxon>Nitrospiria</taxon>
        <taxon>Nitrospirales</taxon>
        <taxon>Nitrospiraceae</taxon>
        <taxon>Nitrospira</taxon>
    </lineage>
</organism>
<evidence type="ECO:0000313" key="2">
    <source>
        <dbReference type="Proteomes" id="UP000066284"/>
    </source>
</evidence>
<dbReference type="KEGG" id="nio:NITINOP_2704"/>
<dbReference type="AlphaFoldDB" id="A0A0S4KT90"/>
<dbReference type="STRING" id="1715989.NITINOP_2704"/>
<gene>
    <name evidence="1" type="ORF">NITINOP_2704</name>
</gene>
<dbReference type="EMBL" id="LN885086">
    <property type="protein sequence ID" value="CUQ67676.1"/>
    <property type="molecule type" value="Genomic_DNA"/>
</dbReference>
<accession>A0A0S4KT90</accession>
<keyword evidence="2" id="KW-1185">Reference proteome</keyword>
<protein>
    <submittedName>
        <fullName evidence="1">Uncharacterized protein</fullName>
    </submittedName>
</protein>
<sequence>MAPKPQLELTWIGKENRPVCVRTCLSEQGRHAQAGRSWACLRRAFGRQVRRSRTR</sequence>
<reference evidence="2" key="1">
    <citation type="submission" date="2015-09" db="EMBL/GenBank/DDBJ databases">
        <authorList>
            <person name="Daims H."/>
        </authorList>
    </citation>
    <scope>NUCLEOTIDE SEQUENCE [LARGE SCALE GENOMIC DNA]</scope>
</reference>